<evidence type="ECO:0000313" key="1">
    <source>
        <dbReference type="EMBL" id="ETK80368.1"/>
    </source>
</evidence>
<sequence length="32" mass="3876">MERQRSPHLSQNRTICLRRRRLQCGLGREKVP</sequence>
<name>W2MV29_PHYNI</name>
<dbReference type="EMBL" id="KI687712">
    <property type="protein sequence ID" value="ETK80368.1"/>
    <property type="molecule type" value="Genomic_DNA"/>
</dbReference>
<organism evidence="2">
    <name type="scientific">Phytophthora nicotianae</name>
    <name type="common">Potato buckeye rot agent</name>
    <name type="synonym">Phytophthora parasitica</name>
    <dbReference type="NCBI Taxonomy" id="4792"/>
    <lineage>
        <taxon>Eukaryota</taxon>
        <taxon>Sar</taxon>
        <taxon>Stramenopiles</taxon>
        <taxon>Oomycota</taxon>
        <taxon>Peronosporomycetes</taxon>
        <taxon>Peronosporales</taxon>
        <taxon>Peronosporaceae</taxon>
        <taxon>Phytophthora</taxon>
    </lineage>
</organism>
<reference evidence="2" key="2">
    <citation type="submission" date="2013-11" db="EMBL/GenBank/DDBJ databases">
        <title>The Genome Sequence of Phytophthora parasitica IAC_01/95.</title>
        <authorList>
            <consortium name="The Broad Institute Genomics Platform"/>
            <person name="Russ C."/>
            <person name="Tyler B."/>
            <person name="Panabieres F."/>
            <person name="Shan W."/>
            <person name="Tripathy S."/>
            <person name="Grunwald N."/>
            <person name="Machado M."/>
            <person name="Johnson C.S."/>
            <person name="Arredondo F."/>
            <person name="Hong C."/>
            <person name="Coffey M."/>
            <person name="Young S.K."/>
            <person name="Zeng Q."/>
            <person name="Gargeya S."/>
            <person name="Fitzgerald M."/>
            <person name="Abouelleil A."/>
            <person name="Alvarado L."/>
            <person name="Chapman S.B."/>
            <person name="Gainer-Dewar J."/>
            <person name="Goldberg J."/>
            <person name="Griggs A."/>
            <person name="Gujja S."/>
            <person name="Hansen M."/>
            <person name="Howarth C."/>
            <person name="Imamovic A."/>
            <person name="Ireland A."/>
            <person name="Larimer J."/>
            <person name="McCowan C."/>
            <person name="Murphy C."/>
            <person name="Pearson M."/>
            <person name="Poon T.W."/>
            <person name="Priest M."/>
            <person name="Roberts A."/>
            <person name="Saif S."/>
            <person name="Shea T."/>
            <person name="Sykes S."/>
            <person name="Wortman J."/>
            <person name="Nusbaum C."/>
            <person name="Birren B."/>
        </authorList>
    </citation>
    <scope>NUCLEOTIDE SEQUENCE [LARGE SCALE GENOMIC DNA]</scope>
    <source>
        <strain evidence="2">IAC_01/95</strain>
    </source>
</reference>
<evidence type="ECO:0000313" key="2">
    <source>
        <dbReference type="EMBL" id="ETM40232.1"/>
    </source>
</evidence>
<accession>W2MV29</accession>
<gene>
    <name evidence="2" type="ORF">L914_13760</name>
    <name evidence="1" type="ORF">L915_13938</name>
</gene>
<dbReference type="Proteomes" id="UP000053236">
    <property type="component" value="Unassembled WGS sequence"/>
</dbReference>
<dbReference type="Proteomes" id="UP000054532">
    <property type="component" value="Unassembled WGS sequence"/>
</dbReference>
<dbReference type="EMBL" id="KI694388">
    <property type="protein sequence ID" value="ETM40232.1"/>
    <property type="molecule type" value="Genomic_DNA"/>
</dbReference>
<reference evidence="1" key="1">
    <citation type="submission" date="2013-11" db="EMBL/GenBank/DDBJ databases">
        <title>The Genome Sequence of Phytophthora parasitica CJ02B3.</title>
        <authorList>
            <consortium name="The Broad Institute Genomics Platform"/>
            <person name="Russ C."/>
            <person name="Tyler B."/>
            <person name="Panabieres F."/>
            <person name="Shan W."/>
            <person name="Tripathy S."/>
            <person name="Grunwald N."/>
            <person name="Machado M."/>
            <person name="Johnson C.S."/>
            <person name="Arredondo F."/>
            <person name="Hong C."/>
            <person name="Coffey M."/>
            <person name="Young S.K."/>
            <person name="Zeng Q."/>
            <person name="Gargeya S."/>
            <person name="Fitzgerald M."/>
            <person name="Abouelleil A."/>
            <person name="Alvarado L."/>
            <person name="Chapman S.B."/>
            <person name="Gainer-Dewar J."/>
            <person name="Goldberg J."/>
            <person name="Griggs A."/>
            <person name="Gujja S."/>
            <person name="Hansen M."/>
            <person name="Howarth C."/>
            <person name="Imamovic A."/>
            <person name="Ireland A."/>
            <person name="Larimer J."/>
            <person name="McCowan C."/>
            <person name="Murphy C."/>
            <person name="Pearson M."/>
            <person name="Poon T.W."/>
            <person name="Priest M."/>
            <person name="Roberts A."/>
            <person name="Saif S."/>
            <person name="Shea T."/>
            <person name="Sykes S."/>
            <person name="Wortman J."/>
            <person name="Nusbaum C."/>
            <person name="Birren B."/>
        </authorList>
    </citation>
    <scope>NUCLEOTIDE SEQUENCE [LARGE SCALE GENOMIC DNA]</scope>
    <source>
        <strain evidence="1">CJ02B3</strain>
    </source>
</reference>
<proteinExistence type="predicted"/>
<dbReference type="AlphaFoldDB" id="W2MV29"/>
<protein>
    <submittedName>
        <fullName evidence="2">Uncharacterized protein</fullName>
    </submittedName>
</protein>